<feature type="domain" description="Rit1 N-terminal" evidence="2">
    <location>
        <begin position="11"/>
        <end position="274"/>
    </location>
</feature>
<evidence type="ECO:0000259" key="1">
    <source>
        <dbReference type="Pfam" id="PF04179"/>
    </source>
</evidence>
<evidence type="ECO:0000313" key="3">
    <source>
        <dbReference type="EMBL" id="WFD21845.1"/>
    </source>
</evidence>
<dbReference type="InterPro" id="IPR033449">
    <property type="entry name" value="Rit1_N"/>
</dbReference>
<evidence type="ECO:0000313" key="4">
    <source>
        <dbReference type="Proteomes" id="UP001214415"/>
    </source>
</evidence>
<keyword evidence="4" id="KW-1185">Reference proteome</keyword>
<organism evidence="3 4">
    <name type="scientific">Malassezia equina</name>
    <dbReference type="NCBI Taxonomy" id="1381935"/>
    <lineage>
        <taxon>Eukaryota</taxon>
        <taxon>Fungi</taxon>
        <taxon>Dikarya</taxon>
        <taxon>Basidiomycota</taxon>
        <taxon>Ustilaginomycotina</taxon>
        <taxon>Malasseziomycetes</taxon>
        <taxon>Malasseziales</taxon>
        <taxon>Malasseziaceae</taxon>
        <taxon>Malassezia</taxon>
    </lineage>
</organism>
<dbReference type="Pfam" id="PF17184">
    <property type="entry name" value="Rit1_C"/>
    <property type="match status" value="1"/>
</dbReference>
<reference evidence="3" key="1">
    <citation type="submission" date="2023-03" db="EMBL/GenBank/DDBJ databases">
        <title>Mating type loci evolution in Malassezia.</title>
        <authorList>
            <person name="Coelho M.A."/>
        </authorList>
    </citation>
    <scope>NUCLEOTIDE SEQUENCE</scope>
    <source>
        <strain evidence="3">CBS 12830</strain>
    </source>
</reference>
<proteinExistence type="predicted"/>
<keyword evidence="3" id="KW-0808">Transferase</keyword>
<sequence length="453" mass="48943">MDDTRHVLKALRREQRDLWSRLASIAHDARYVEEVCVACFPLPLIANLRCGAWYTDPARLLGTAYFKSTDGHMYGWDFSLKRANLHLAELIERHATQQALTGCILIDSTRRGKHFPDALAKTVPIWCAVLNRASARVHGTPTVCPPLATPLDAVARTEHAQIEARLDAWTDRLCQSDLRVPRLSKPLVPVFAHAPDVPHLPTASHQHHIVLASVSPAVADTASVPPPSPGAVYVQGAGDDHEAWAEGLTPGLFWQHRAALLHPCMTRDERVELVHSLVAKERARAGRVLWLPGEADAAPIELPGTGLSVQARARDQPCSAAECAQYALIVRCDQPPTPTPPHEHNPRVVTLNLDASKRGLAAFSQALPAAVDAITEALHRAARTSGAPPDAPRGVLVCCESGFQLSGAIVIAVLAASYDEHRHGLFGGSDAHARLTAHPQSAQGRPVARICSV</sequence>
<dbReference type="PANTHER" id="PTHR31811:SF0">
    <property type="entry name" value="TRNA A64-2'-O-RIBOSYLPHOSPHATE TRANSFERASE"/>
    <property type="match status" value="1"/>
</dbReference>
<dbReference type="GO" id="GO:0019988">
    <property type="term" value="P:charged-tRNA amino acid modification"/>
    <property type="evidence" value="ECO:0007669"/>
    <property type="project" value="InterPro"/>
</dbReference>
<evidence type="ECO:0000259" key="2">
    <source>
        <dbReference type="Pfam" id="PF17184"/>
    </source>
</evidence>
<dbReference type="GO" id="GO:0043399">
    <property type="term" value="F:tRNA adenosine(64)-2'-O-ribosylphosphate transferase activity"/>
    <property type="evidence" value="ECO:0007669"/>
    <property type="project" value="InterPro"/>
</dbReference>
<dbReference type="InterPro" id="IPR033421">
    <property type="entry name" value="Rit1_DUSP-like"/>
</dbReference>
<name>A0AAF0EC66_9BASI</name>
<dbReference type="AlphaFoldDB" id="A0AAF0EC66"/>
<dbReference type="PANTHER" id="PTHR31811">
    <property type="entry name" value="TRNA A64-2'-O-RIBOSYLPHOSPHATE TRANSFERASE"/>
    <property type="match status" value="1"/>
</dbReference>
<dbReference type="Gene3D" id="3.90.190.10">
    <property type="entry name" value="Protein tyrosine phosphatase superfamily"/>
    <property type="match status" value="1"/>
</dbReference>
<dbReference type="InterPro" id="IPR029021">
    <property type="entry name" value="Prot-tyrosine_phosphatase-like"/>
</dbReference>
<dbReference type="EMBL" id="CP119900">
    <property type="protein sequence ID" value="WFD21845.1"/>
    <property type="molecule type" value="Genomic_DNA"/>
</dbReference>
<dbReference type="GO" id="GO:0005737">
    <property type="term" value="C:cytoplasm"/>
    <property type="evidence" value="ECO:0007669"/>
    <property type="project" value="TreeGrafter"/>
</dbReference>
<dbReference type="Proteomes" id="UP001214415">
    <property type="component" value="Chromosome 1"/>
</dbReference>
<protein>
    <submittedName>
        <fullName evidence="3">tRNA A64-2'-O-ribosylphosphate transferase</fullName>
    </submittedName>
</protein>
<feature type="domain" description="Rit1 DUSP-like" evidence="1">
    <location>
        <begin position="349"/>
        <end position="421"/>
    </location>
</feature>
<gene>
    <name evidence="3" type="primary">RIT1</name>
    <name evidence="3" type="ORF">MEQU1_000501</name>
</gene>
<dbReference type="InterPro" id="IPR007306">
    <property type="entry name" value="Rit1"/>
</dbReference>
<accession>A0AAF0EC66</accession>
<dbReference type="Pfam" id="PF04179">
    <property type="entry name" value="Init_tRNA_PT"/>
    <property type="match status" value="1"/>
</dbReference>